<dbReference type="EMBL" id="CP048617">
    <property type="protein sequence ID" value="QIB27307.1"/>
    <property type="molecule type" value="Genomic_DNA"/>
</dbReference>
<evidence type="ECO:0000259" key="2">
    <source>
        <dbReference type="Pfam" id="PF01206"/>
    </source>
</evidence>
<dbReference type="PANTHER" id="PTHR33279">
    <property type="entry name" value="SULFUR CARRIER PROTEIN YEDF-RELATED"/>
    <property type="match status" value="1"/>
</dbReference>
<dbReference type="AlphaFoldDB" id="A0A6P1YE08"/>
<dbReference type="SUPFAM" id="SSF64307">
    <property type="entry name" value="SirA-like"/>
    <property type="match status" value="1"/>
</dbReference>
<dbReference type="InterPro" id="IPR001455">
    <property type="entry name" value="TusA-like"/>
</dbReference>
<dbReference type="InterPro" id="IPR036868">
    <property type="entry name" value="TusA-like_sf"/>
</dbReference>
<sequence length="74" mass="8492">MKHNVVDARGRSCPEPVVMTKNAIDKFDGQPIEVLVDAMVAVENIKRFARNQGFDVEVIKNEEDYTLIIRHEHN</sequence>
<comment type="similarity">
    <text evidence="1">Belongs to the sulfur carrier protein TusA family.</text>
</comment>
<evidence type="ECO:0000313" key="3">
    <source>
        <dbReference type="EMBL" id="QIB27307.1"/>
    </source>
</evidence>
<accession>A0A6P1YE08</accession>
<name>A0A6P1YE08_9FIRM</name>
<dbReference type="RefSeq" id="WP_163235162.1">
    <property type="nucleotide sequence ID" value="NZ_CP048617.1"/>
</dbReference>
<dbReference type="KEGG" id="cazo:G3A45_08400"/>
<reference evidence="3 4" key="1">
    <citation type="submission" date="2020-02" db="EMBL/GenBank/DDBJ databases">
        <title>Thermophilic hydrogen producing bacteria, Caloranaerobacter azorensis.</title>
        <authorList>
            <person name="Baek K."/>
        </authorList>
    </citation>
    <scope>NUCLEOTIDE SEQUENCE [LARGE SCALE GENOMIC DNA]</scope>
    <source>
        <strain evidence="3 4">T3-1</strain>
    </source>
</reference>
<protein>
    <submittedName>
        <fullName evidence="3">Preprotein translocase subunit TatB</fullName>
    </submittedName>
</protein>
<evidence type="ECO:0000256" key="1">
    <source>
        <dbReference type="ARBA" id="ARBA00008984"/>
    </source>
</evidence>
<gene>
    <name evidence="3" type="ORF">G3A45_08400</name>
</gene>
<evidence type="ECO:0000313" key="4">
    <source>
        <dbReference type="Proteomes" id="UP000464452"/>
    </source>
</evidence>
<dbReference type="Proteomes" id="UP000464452">
    <property type="component" value="Chromosome"/>
</dbReference>
<dbReference type="PANTHER" id="PTHR33279:SF6">
    <property type="entry name" value="SULFUR CARRIER PROTEIN YEDF-RELATED"/>
    <property type="match status" value="1"/>
</dbReference>
<proteinExistence type="inferred from homology"/>
<feature type="domain" description="UPF0033" evidence="2">
    <location>
        <begin position="5"/>
        <end position="70"/>
    </location>
</feature>
<dbReference type="Gene3D" id="3.30.110.40">
    <property type="entry name" value="TusA-like domain"/>
    <property type="match status" value="1"/>
</dbReference>
<dbReference type="Pfam" id="PF01206">
    <property type="entry name" value="TusA"/>
    <property type="match status" value="1"/>
</dbReference>
<dbReference type="CDD" id="cd03421">
    <property type="entry name" value="SirA_like_N"/>
    <property type="match status" value="1"/>
</dbReference>
<organism evidence="3 4">
    <name type="scientific">Caloranaerobacter azorensis</name>
    <dbReference type="NCBI Taxonomy" id="116090"/>
    <lineage>
        <taxon>Bacteria</taxon>
        <taxon>Bacillati</taxon>
        <taxon>Bacillota</taxon>
        <taxon>Tissierellia</taxon>
        <taxon>Tissierellales</taxon>
        <taxon>Thermohalobacteraceae</taxon>
        <taxon>Caloranaerobacter</taxon>
    </lineage>
</organism>